<dbReference type="SUPFAM" id="SSF51735">
    <property type="entry name" value="NAD(P)-binding Rossmann-fold domains"/>
    <property type="match status" value="1"/>
</dbReference>
<sequence>MNTLVIHADTYTGGYAARALVTDPGFKVRVAARRKESVEDLVRAGAEFIELAHSPPTQDDLDTMLRGVYDAVLVIAPTQRARDDALTWVNALSKAENLRRVVVLSVYRADRGYDAPEPYATLDAVEAKVSEMFPRPPKGQDPRPGDKDFVVLRVGYVQQNLVYLAEVVRSQAAIALPLGAPPGATVAPVNLKDVGQAVRAVLTQRKPHAFATYDLTGPQLLTGEAMARLLTRQYGVEFVYMEIKPSAMRQILHTLPGVTETEVDLSMLMYQDMVDGYHNKVSPDLQKLLDVIQDKAETLDEFFHENASQFRPETAQVQR</sequence>
<evidence type="ECO:0000313" key="2">
    <source>
        <dbReference type="EMBL" id="KNE69068.1"/>
    </source>
</evidence>
<evidence type="ECO:0000259" key="1">
    <source>
        <dbReference type="Pfam" id="PF05368"/>
    </source>
</evidence>
<dbReference type="VEuPathDB" id="FungiDB:AMAG_19951"/>
<proteinExistence type="predicted"/>
<feature type="domain" description="NmrA-like" evidence="1">
    <location>
        <begin position="4"/>
        <end position="302"/>
    </location>
</feature>
<dbReference type="PANTHER" id="PTHR43162">
    <property type="match status" value="1"/>
</dbReference>
<dbReference type="OrthoDB" id="10254221at2759"/>
<reference evidence="2 3" key="1">
    <citation type="submission" date="2009-11" db="EMBL/GenBank/DDBJ databases">
        <title>Annotation of Allomyces macrogynus ATCC 38327.</title>
        <authorList>
            <consortium name="The Broad Institute Genome Sequencing Platform"/>
            <person name="Russ C."/>
            <person name="Cuomo C."/>
            <person name="Burger G."/>
            <person name="Gray M.W."/>
            <person name="Holland P.W.H."/>
            <person name="King N."/>
            <person name="Lang F.B.F."/>
            <person name="Roger A.J."/>
            <person name="Ruiz-Trillo I."/>
            <person name="Young S.K."/>
            <person name="Zeng Q."/>
            <person name="Gargeya S."/>
            <person name="Fitzgerald M."/>
            <person name="Haas B."/>
            <person name="Abouelleil A."/>
            <person name="Alvarado L."/>
            <person name="Arachchi H.M."/>
            <person name="Berlin A."/>
            <person name="Chapman S.B."/>
            <person name="Gearin G."/>
            <person name="Goldberg J."/>
            <person name="Griggs A."/>
            <person name="Gujja S."/>
            <person name="Hansen M."/>
            <person name="Heiman D."/>
            <person name="Howarth C."/>
            <person name="Larimer J."/>
            <person name="Lui A."/>
            <person name="MacDonald P.J.P."/>
            <person name="McCowen C."/>
            <person name="Montmayeur A."/>
            <person name="Murphy C."/>
            <person name="Neiman D."/>
            <person name="Pearson M."/>
            <person name="Priest M."/>
            <person name="Roberts A."/>
            <person name="Saif S."/>
            <person name="Shea T."/>
            <person name="Sisk P."/>
            <person name="Stolte C."/>
            <person name="Sykes S."/>
            <person name="Wortman J."/>
            <person name="Nusbaum C."/>
            <person name="Birren B."/>
        </authorList>
    </citation>
    <scope>NUCLEOTIDE SEQUENCE [LARGE SCALE GENOMIC DNA]</scope>
    <source>
        <strain evidence="2 3">ATCC 38327</strain>
    </source>
</reference>
<gene>
    <name evidence="2" type="ORF">AMAG_19951</name>
</gene>
<evidence type="ECO:0000313" key="3">
    <source>
        <dbReference type="Proteomes" id="UP000054350"/>
    </source>
</evidence>
<dbReference type="Proteomes" id="UP000054350">
    <property type="component" value="Unassembled WGS sequence"/>
</dbReference>
<dbReference type="InterPro" id="IPR051604">
    <property type="entry name" value="Ergot_Alk_Oxidoreductase"/>
</dbReference>
<accession>A0A0L0T2K2</accession>
<dbReference type="Gene3D" id="3.40.50.720">
    <property type="entry name" value="NAD(P)-binding Rossmann-like Domain"/>
    <property type="match status" value="1"/>
</dbReference>
<dbReference type="InterPro" id="IPR008030">
    <property type="entry name" value="NmrA-like"/>
</dbReference>
<dbReference type="STRING" id="578462.A0A0L0T2K2"/>
<organism evidence="2 3">
    <name type="scientific">Allomyces macrogynus (strain ATCC 38327)</name>
    <name type="common">Allomyces javanicus var. macrogynus</name>
    <dbReference type="NCBI Taxonomy" id="578462"/>
    <lineage>
        <taxon>Eukaryota</taxon>
        <taxon>Fungi</taxon>
        <taxon>Fungi incertae sedis</taxon>
        <taxon>Blastocladiomycota</taxon>
        <taxon>Blastocladiomycetes</taxon>
        <taxon>Blastocladiales</taxon>
        <taxon>Blastocladiaceae</taxon>
        <taxon>Allomyces</taxon>
    </lineage>
</organism>
<name>A0A0L0T2K2_ALLM3</name>
<reference evidence="3" key="2">
    <citation type="submission" date="2009-11" db="EMBL/GenBank/DDBJ databases">
        <title>The Genome Sequence of Allomyces macrogynus strain ATCC 38327.</title>
        <authorList>
            <consortium name="The Broad Institute Genome Sequencing Platform"/>
            <person name="Russ C."/>
            <person name="Cuomo C."/>
            <person name="Shea T."/>
            <person name="Young S.K."/>
            <person name="Zeng Q."/>
            <person name="Koehrsen M."/>
            <person name="Haas B."/>
            <person name="Borodovsky M."/>
            <person name="Guigo R."/>
            <person name="Alvarado L."/>
            <person name="Berlin A."/>
            <person name="Borenstein D."/>
            <person name="Chen Z."/>
            <person name="Engels R."/>
            <person name="Freedman E."/>
            <person name="Gellesch M."/>
            <person name="Goldberg J."/>
            <person name="Griggs A."/>
            <person name="Gujja S."/>
            <person name="Heiman D."/>
            <person name="Hepburn T."/>
            <person name="Howarth C."/>
            <person name="Jen D."/>
            <person name="Larson L."/>
            <person name="Lewis B."/>
            <person name="Mehta T."/>
            <person name="Park D."/>
            <person name="Pearson M."/>
            <person name="Roberts A."/>
            <person name="Saif S."/>
            <person name="Shenoy N."/>
            <person name="Sisk P."/>
            <person name="Stolte C."/>
            <person name="Sykes S."/>
            <person name="Walk T."/>
            <person name="White J."/>
            <person name="Yandava C."/>
            <person name="Burger G."/>
            <person name="Gray M.W."/>
            <person name="Holland P.W.H."/>
            <person name="King N."/>
            <person name="Lang F.B.F."/>
            <person name="Roger A.J."/>
            <person name="Ruiz-Trillo I."/>
            <person name="Lander E."/>
            <person name="Nusbaum C."/>
        </authorList>
    </citation>
    <scope>NUCLEOTIDE SEQUENCE [LARGE SCALE GENOMIC DNA]</scope>
    <source>
        <strain evidence="3">ATCC 38327</strain>
    </source>
</reference>
<dbReference type="AlphaFoldDB" id="A0A0L0T2K2"/>
<dbReference type="EMBL" id="GG745359">
    <property type="protein sequence ID" value="KNE69068.1"/>
    <property type="molecule type" value="Genomic_DNA"/>
</dbReference>
<dbReference type="Pfam" id="PF05368">
    <property type="entry name" value="NmrA"/>
    <property type="match status" value="1"/>
</dbReference>
<keyword evidence="3" id="KW-1185">Reference proteome</keyword>
<dbReference type="PANTHER" id="PTHR43162:SF1">
    <property type="entry name" value="PRESTALK A DIFFERENTIATION PROTEIN A"/>
    <property type="match status" value="1"/>
</dbReference>
<dbReference type="InterPro" id="IPR036291">
    <property type="entry name" value="NAD(P)-bd_dom_sf"/>
</dbReference>
<protein>
    <recommendedName>
        <fullName evidence="1">NmrA-like domain-containing protein</fullName>
    </recommendedName>
</protein>